<keyword evidence="12" id="KW-0472">Membrane</keyword>
<dbReference type="GO" id="GO:0000978">
    <property type="term" value="F:RNA polymerase II cis-regulatory region sequence-specific DNA binding"/>
    <property type="evidence" value="ECO:0000318"/>
    <property type="project" value="GO_Central"/>
</dbReference>
<evidence type="ECO:0000256" key="2">
    <source>
        <dbReference type="ARBA" id="ARBA00022723"/>
    </source>
</evidence>
<dbReference type="Bgee" id="ENSORLG00000007212">
    <property type="expression patterns" value="Expressed in blastula and 14 other cell types or tissues"/>
</dbReference>
<evidence type="ECO:0000313" key="14">
    <source>
        <dbReference type="Ensembl" id="ENSORLP00000009048.2"/>
    </source>
</evidence>
<organism evidence="14 15">
    <name type="scientific">Oryzias latipes</name>
    <name type="common">Japanese rice fish</name>
    <name type="synonym">Japanese killifish</name>
    <dbReference type="NCBI Taxonomy" id="8090"/>
    <lineage>
        <taxon>Eukaryota</taxon>
        <taxon>Metazoa</taxon>
        <taxon>Chordata</taxon>
        <taxon>Craniata</taxon>
        <taxon>Vertebrata</taxon>
        <taxon>Euteleostomi</taxon>
        <taxon>Actinopterygii</taxon>
        <taxon>Neopterygii</taxon>
        <taxon>Teleostei</taxon>
        <taxon>Neoteleostei</taxon>
        <taxon>Acanthomorphata</taxon>
        <taxon>Ovalentaria</taxon>
        <taxon>Atherinomorphae</taxon>
        <taxon>Beloniformes</taxon>
        <taxon>Adrianichthyidae</taxon>
        <taxon>Oryziinae</taxon>
        <taxon>Oryzias</taxon>
    </lineage>
</organism>
<evidence type="ECO:0000256" key="1">
    <source>
        <dbReference type="ARBA" id="ARBA00004123"/>
    </source>
</evidence>
<feature type="domain" description="C2H2-type" evidence="13">
    <location>
        <begin position="87"/>
        <end position="114"/>
    </location>
</feature>
<feature type="domain" description="C2H2-type" evidence="13">
    <location>
        <begin position="374"/>
        <end position="401"/>
    </location>
</feature>
<feature type="domain" description="C2H2-type" evidence="13">
    <location>
        <begin position="346"/>
        <end position="373"/>
    </location>
</feature>
<feature type="transmembrane region" description="Helical" evidence="12">
    <location>
        <begin position="446"/>
        <end position="464"/>
    </location>
</feature>
<dbReference type="GO" id="GO:0006357">
    <property type="term" value="P:regulation of transcription by RNA polymerase II"/>
    <property type="evidence" value="ECO:0000318"/>
    <property type="project" value="GO_Central"/>
</dbReference>
<dbReference type="Proteomes" id="UP000001038">
    <property type="component" value="Chromosome 14"/>
</dbReference>
<keyword evidence="4 10" id="KW-0863">Zinc-finger</keyword>
<reference evidence="14" key="2">
    <citation type="submission" date="2025-08" db="UniProtKB">
        <authorList>
            <consortium name="Ensembl"/>
        </authorList>
    </citation>
    <scope>IDENTIFICATION</scope>
    <source>
        <strain evidence="14">Hd-rR</strain>
    </source>
</reference>
<dbReference type="PANTHER" id="PTHR23235">
    <property type="entry name" value="KRUEPPEL-LIKE TRANSCRIPTION FACTOR"/>
    <property type="match status" value="1"/>
</dbReference>
<keyword evidence="12" id="KW-0812">Transmembrane</keyword>
<feature type="domain" description="C2H2-type" evidence="13">
    <location>
        <begin position="59"/>
        <end position="86"/>
    </location>
</feature>
<evidence type="ECO:0000256" key="11">
    <source>
        <dbReference type="SAM" id="MobiDB-lite"/>
    </source>
</evidence>
<feature type="domain" description="C2H2-type" evidence="13">
    <location>
        <begin position="402"/>
        <end position="429"/>
    </location>
</feature>
<dbReference type="FunFam" id="3.30.160.60:FF:001344">
    <property type="entry name" value="Zinc finger protein 16 like"/>
    <property type="match status" value="1"/>
</dbReference>
<dbReference type="Ensembl" id="ENSORLT00000009049.2">
    <property type="protein sequence ID" value="ENSORLP00000009048.2"/>
    <property type="gene ID" value="ENSORLG00000007212.2"/>
</dbReference>
<dbReference type="PROSITE" id="PS50157">
    <property type="entry name" value="ZINC_FINGER_C2H2_2"/>
    <property type="match status" value="7"/>
</dbReference>
<feature type="region of interest" description="Disordered" evidence="11">
    <location>
        <begin position="132"/>
        <end position="222"/>
    </location>
</feature>
<keyword evidence="9" id="KW-0539">Nucleus</keyword>
<evidence type="ECO:0000256" key="6">
    <source>
        <dbReference type="ARBA" id="ARBA00023015"/>
    </source>
</evidence>
<evidence type="ECO:0000256" key="9">
    <source>
        <dbReference type="ARBA" id="ARBA00023242"/>
    </source>
</evidence>
<evidence type="ECO:0000256" key="8">
    <source>
        <dbReference type="ARBA" id="ARBA00023163"/>
    </source>
</evidence>
<dbReference type="FunFam" id="3.30.160.60:FF:000054">
    <property type="entry name" value="Zinc finger protein 711"/>
    <property type="match status" value="2"/>
</dbReference>
<dbReference type="HOGENOM" id="CLU_034377_0_0_1"/>
<evidence type="ECO:0000313" key="15">
    <source>
        <dbReference type="Proteomes" id="UP000001038"/>
    </source>
</evidence>
<keyword evidence="7" id="KW-0238">DNA-binding</keyword>
<dbReference type="eggNOG" id="KOG1721">
    <property type="taxonomic scope" value="Eukaryota"/>
</dbReference>
<dbReference type="SUPFAM" id="SSF57667">
    <property type="entry name" value="beta-beta-alpha zinc fingers"/>
    <property type="match status" value="4"/>
</dbReference>
<keyword evidence="8" id="KW-0804">Transcription</keyword>
<dbReference type="Pfam" id="PF00096">
    <property type="entry name" value="zf-C2H2"/>
    <property type="match status" value="7"/>
</dbReference>
<dbReference type="SMART" id="SM00355">
    <property type="entry name" value="ZnF_C2H2"/>
    <property type="match status" value="7"/>
</dbReference>
<sequence>MGESPLVKPLPRTSVSRSSPGRAEDSADRPHHCLECGKTFRLISSLKKHIRIHTGEKPYPCGVCGRRFRESGALKTHLRIHTGEKPYSCSECGNCFRHLDGLRKHRRTHTGEKPYVCAICGKRLSRLHRQIPPEQRDGHVAEIPPGSDHPDRYVRRRGHAAGGGSGGAERDPAGAVSQGAGERTAQSAAGGVGEGAEEPAGVSLQRSEADRSAPGLVPGTSGRQSVRFRAFLVLHGFHDLRLGPGPTEPQGCEWSRCGFGSGGAVRGCGSSLQQGRPDGPQKPLPRTSVSRSSPGRAEDSAGPSAPDTAGEPPGDRPHHCLECGKTFRLISSLKKHIRIHTGEKPYPCGVCGRRFRESGALKTHLRIHTGEKPYSCSECGNCFRHLDGLRKHRRTHTGEKPYVCAICGKRLSRLQHLKHHQLIHTGERPCCFRKIRYSFNVTILKGIDYMSSLALIWLFCFVFVF</sequence>
<protein>
    <recommendedName>
        <fullName evidence="13">C2H2-type domain-containing protein</fullName>
    </recommendedName>
</protein>
<proteinExistence type="predicted"/>
<keyword evidence="5" id="KW-0862">Zinc</keyword>
<keyword evidence="2" id="KW-0479">Metal-binding</keyword>
<reference evidence="14" key="3">
    <citation type="submission" date="2025-09" db="UniProtKB">
        <authorList>
            <consortium name="Ensembl"/>
        </authorList>
    </citation>
    <scope>IDENTIFICATION</scope>
    <source>
        <strain evidence="14">Hd-rR</strain>
    </source>
</reference>
<evidence type="ECO:0000256" key="10">
    <source>
        <dbReference type="PROSITE-ProRule" id="PRU00042"/>
    </source>
</evidence>
<evidence type="ECO:0000256" key="3">
    <source>
        <dbReference type="ARBA" id="ARBA00022737"/>
    </source>
</evidence>
<dbReference type="PROSITE" id="PS00028">
    <property type="entry name" value="ZINC_FINGER_C2H2_1"/>
    <property type="match status" value="7"/>
</dbReference>
<dbReference type="AlphaFoldDB" id="H2LSI4"/>
<dbReference type="GO" id="GO:0005634">
    <property type="term" value="C:nucleus"/>
    <property type="evidence" value="ECO:0007669"/>
    <property type="project" value="UniProtKB-SubCell"/>
</dbReference>
<dbReference type="FunFam" id="3.30.160.60:FF:001155">
    <property type="entry name" value="Zinc finger 30C"/>
    <property type="match status" value="2"/>
</dbReference>
<keyword evidence="3" id="KW-0677">Repeat</keyword>
<reference evidence="14 15" key="1">
    <citation type="journal article" date="2007" name="Nature">
        <title>The medaka draft genome and insights into vertebrate genome evolution.</title>
        <authorList>
            <person name="Kasahara M."/>
            <person name="Naruse K."/>
            <person name="Sasaki S."/>
            <person name="Nakatani Y."/>
            <person name="Qu W."/>
            <person name="Ahsan B."/>
            <person name="Yamada T."/>
            <person name="Nagayasu Y."/>
            <person name="Doi K."/>
            <person name="Kasai Y."/>
            <person name="Jindo T."/>
            <person name="Kobayashi D."/>
            <person name="Shimada A."/>
            <person name="Toyoda A."/>
            <person name="Kuroki Y."/>
            <person name="Fujiyama A."/>
            <person name="Sasaki T."/>
            <person name="Shimizu A."/>
            <person name="Asakawa S."/>
            <person name="Shimizu N."/>
            <person name="Hashimoto S."/>
            <person name="Yang J."/>
            <person name="Lee Y."/>
            <person name="Matsushima K."/>
            <person name="Sugano S."/>
            <person name="Sakaizumi M."/>
            <person name="Narita T."/>
            <person name="Ohishi K."/>
            <person name="Haga S."/>
            <person name="Ohta F."/>
            <person name="Nomoto H."/>
            <person name="Nogata K."/>
            <person name="Morishita T."/>
            <person name="Endo T."/>
            <person name="Shin-I T."/>
            <person name="Takeda H."/>
            <person name="Morishita S."/>
            <person name="Kohara Y."/>
        </authorList>
    </citation>
    <scope>NUCLEOTIDE SEQUENCE [LARGE SCALE GENOMIC DNA]</scope>
    <source>
        <strain evidence="14 15">Hd-rR</strain>
    </source>
</reference>
<dbReference type="GeneTree" id="ENSGT00950000182774"/>
<feature type="domain" description="C2H2-type" evidence="13">
    <location>
        <begin position="318"/>
        <end position="345"/>
    </location>
</feature>
<comment type="subcellular location">
    <subcellularLocation>
        <location evidence="1">Nucleus</location>
    </subcellularLocation>
</comment>
<dbReference type="InParanoid" id="H2LSI4"/>
<evidence type="ECO:0000256" key="12">
    <source>
        <dbReference type="SAM" id="Phobius"/>
    </source>
</evidence>
<keyword evidence="15" id="KW-1185">Reference proteome</keyword>
<feature type="region of interest" description="Disordered" evidence="11">
    <location>
        <begin position="1"/>
        <end position="30"/>
    </location>
</feature>
<dbReference type="Gene3D" id="3.30.160.60">
    <property type="entry name" value="Classic Zinc Finger"/>
    <property type="match status" value="8"/>
</dbReference>
<evidence type="ECO:0000259" key="13">
    <source>
        <dbReference type="PROSITE" id="PS50157"/>
    </source>
</evidence>
<dbReference type="InterPro" id="IPR013087">
    <property type="entry name" value="Znf_C2H2_type"/>
</dbReference>
<name>H2LSI4_ORYLA</name>
<dbReference type="GO" id="GO:0000981">
    <property type="term" value="F:DNA-binding transcription factor activity, RNA polymerase II-specific"/>
    <property type="evidence" value="ECO:0000318"/>
    <property type="project" value="GO_Central"/>
</dbReference>
<feature type="region of interest" description="Disordered" evidence="11">
    <location>
        <begin position="268"/>
        <end position="315"/>
    </location>
</feature>
<keyword evidence="6" id="KW-0805">Transcription regulation</keyword>
<dbReference type="GO" id="GO:0008270">
    <property type="term" value="F:zinc ion binding"/>
    <property type="evidence" value="ECO:0007669"/>
    <property type="project" value="UniProtKB-KW"/>
</dbReference>
<evidence type="ECO:0000256" key="5">
    <source>
        <dbReference type="ARBA" id="ARBA00022833"/>
    </source>
</evidence>
<dbReference type="FunFam" id="3.30.160.60:FF:001485">
    <property type="entry name" value="Krueppel-related zinc finger protein"/>
    <property type="match status" value="2"/>
</dbReference>
<keyword evidence="12" id="KW-1133">Transmembrane helix</keyword>
<dbReference type="InterPro" id="IPR036236">
    <property type="entry name" value="Znf_C2H2_sf"/>
</dbReference>
<evidence type="ECO:0000256" key="7">
    <source>
        <dbReference type="ARBA" id="ARBA00023125"/>
    </source>
</evidence>
<feature type="domain" description="C2H2-type" evidence="13">
    <location>
        <begin position="31"/>
        <end position="58"/>
    </location>
</feature>
<accession>H2LSI4</accession>
<evidence type="ECO:0000256" key="4">
    <source>
        <dbReference type="ARBA" id="ARBA00022771"/>
    </source>
</evidence>